<dbReference type="PROSITE" id="PS50213">
    <property type="entry name" value="FAS1"/>
    <property type="match status" value="3"/>
</dbReference>
<gene>
    <name evidence="3" type="ORF">ACFSQ0_06170</name>
</gene>
<dbReference type="SMART" id="SM00554">
    <property type="entry name" value="FAS1"/>
    <property type="match status" value="3"/>
</dbReference>
<accession>A0ABW5SCM7</accession>
<sequence>MNRFSFSFKFAKVLPIFLLSVFFLACDEDDNDNVIEGTNSIINYLSKNQEFSQLTELIFKADYQGKLDGNSGNYTFLAPTNQAINEFLTKKGVNDLSALTQQEAQEIIDYHLLLEKVDTSQATTGFLTTAAQLKLNDSVSYPLSLHLKKDTGLSFNASAQLLQANIEVDNGVLHVLNEVLIIPSLADLLSFDEQSSGFYTFWEELGLLPLLEREELQSLFAPETDKLATFLQNENLDAQERELIAKNHLYQGFLHTDAITLGYRYSEANRDNTKISNFFNTNNGILINNKASVSTQNIVGKNGVMHICSDILALPSLWSLIESNPNLTTFVIGATRTDSALSDYKSLLSGTNNINYTCFIPNNAAFNTFFSNQDATGMLNIDNIDAGTLEALLMTHLFENTALKIEDLPSSVTNNQGVITINKSISFCKLTDENGMEASVIEQDINSKNGFVHTIDSVLLNN</sequence>
<feature type="signal peptide" evidence="1">
    <location>
        <begin position="1"/>
        <end position="25"/>
    </location>
</feature>
<dbReference type="Gene3D" id="2.30.180.10">
    <property type="entry name" value="FAS1 domain"/>
    <property type="match status" value="3"/>
</dbReference>
<reference evidence="4" key="1">
    <citation type="journal article" date="2019" name="Int. J. Syst. Evol. Microbiol.">
        <title>The Global Catalogue of Microorganisms (GCM) 10K type strain sequencing project: providing services to taxonomists for standard genome sequencing and annotation.</title>
        <authorList>
            <consortium name="The Broad Institute Genomics Platform"/>
            <consortium name="The Broad Institute Genome Sequencing Center for Infectious Disease"/>
            <person name="Wu L."/>
            <person name="Ma J."/>
        </authorList>
    </citation>
    <scope>NUCLEOTIDE SEQUENCE [LARGE SCALE GENOMIC DNA]</scope>
    <source>
        <strain evidence="4">KCTC 42255</strain>
    </source>
</reference>
<dbReference type="PROSITE" id="PS51257">
    <property type="entry name" value="PROKAR_LIPOPROTEIN"/>
    <property type="match status" value="1"/>
</dbReference>
<proteinExistence type="predicted"/>
<feature type="domain" description="FAS1" evidence="2">
    <location>
        <begin position="314"/>
        <end position="459"/>
    </location>
</feature>
<dbReference type="PANTHER" id="PTHR10900">
    <property type="entry name" value="PERIOSTIN-RELATED"/>
    <property type="match status" value="1"/>
</dbReference>
<organism evidence="3 4">
    <name type="scientific">Mesonia sediminis</name>
    <dbReference type="NCBI Taxonomy" id="1703946"/>
    <lineage>
        <taxon>Bacteria</taxon>
        <taxon>Pseudomonadati</taxon>
        <taxon>Bacteroidota</taxon>
        <taxon>Flavobacteriia</taxon>
        <taxon>Flavobacteriales</taxon>
        <taxon>Flavobacteriaceae</taxon>
        <taxon>Mesonia</taxon>
    </lineage>
</organism>
<feature type="domain" description="FAS1" evidence="2">
    <location>
        <begin position="38"/>
        <end position="180"/>
    </location>
</feature>
<dbReference type="InterPro" id="IPR036378">
    <property type="entry name" value="FAS1_dom_sf"/>
</dbReference>
<feature type="chain" id="PRO_5046323141" evidence="1">
    <location>
        <begin position="26"/>
        <end position="462"/>
    </location>
</feature>
<name>A0ABW5SCM7_9FLAO</name>
<evidence type="ECO:0000259" key="2">
    <source>
        <dbReference type="PROSITE" id="PS50213"/>
    </source>
</evidence>
<dbReference type="Proteomes" id="UP001597357">
    <property type="component" value="Unassembled WGS sequence"/>
</dbReference>
<keyword evidence="4" id="KW-1185">Reference proteome</keyword>
<dbReference type="InterPro" id="IPR000782">
    <property type="entry name" value="FAS1_domain"/>
</dbReference>
<feature type="domain" description="FAS1" evidence="2">
    <location>
        <begin position="182"/>
        <end position="312"/>
    </location>
</feature>
<dbReference type="EMBL" id="JBHULZ010000026">
    <property type="protein sequence ID" value="MFD2697571.1"/>
    <property type="molecule type" value="Genomic_DNA"/>
</dbReference>
<evidence type="ECO:0000313" key="3">
    <source>
        <dbReference type="EMBL" id="MFD2697571.1"/>
    </source>
</evidence>
<dbReference type="SUPFAM" id="SSF82153">
    <property type="entry name" value="FAS1 domain"/>
    <property type="match status" value="3"/>
</dbReference>
<comment type="caution">
    <text evidence="3">The sequence shown here is derived from an EMBL/GenBank/DDBJ whole genome shotgun (WGS) entry which is preliminary data.</text>
</comment>
<dbReference type="InterPro" id="IPR050904">
    <property type="entry name" value="Adhesion/Biosynth-related"/>
</dbReference>
<dbReference type="Pfam" id="PF02469">
    <property type="entry name" value="Fasciclin"/>
    <property type="match status" value="3"/>
</dbReference>
<dbReference type="PANTHER" id="PTHR10900:SF77">
    <property type="entry name" value="FI19380P1"/>
    <property type="match status" value="1"/>
</dbReference>
<evidence type="ECO:0000256" key="1">
    <source>
        <dbReference type="SAM" id="SignalP"/>
    </source>
</evidence>
<protein>
    <submittedName>
        <fullName evidence="3">Fasciclin domain-containing protein</fullName>
    </submittedName>
</protein>
<keyword evidence="1" id="KW-0732">Signal</keyword>
<evidence type="ECO:0000313" key="4">
    <source>
        <dbReference type="Proteomes" id="UP001597357"/>
    </source>
</evidence>
<dbReference type="RefSeq" id="WP_379045688.1">
    <property type="nucleotide sequence ID" value="NZ_JBHULZ010000026.1"/>
</dbReference>